<dbReference type="Gene3D" id="2.60.120.10">
    <property type="entry name" value="Jelly Rolls"/>
    <property type="match status" value="1"/>
</dbReference>
<dbReference type="InterPro" id="IPR027417">
    <property type="entry name" value="P-loop_NTPase"/>
</dbReference>
<evidence type="ECO:0000256" key="12">
    <source>
        <dbReference type="SAM" id="Phobius"/>
    </source>
</evidence>
<accession>Q211N1</accession>
<dbReference type="InterPro" id="IPR011527">
    <property type="entry name" value="ABC1_TM_dom"/>
</dbReference>
<feature type="domain" description="Cyclic nucleotide-binding" evidence="13">
    <location>
        <begin position="632"/>
        <end position="752"/>
    </location>
</feature>
<reference evidence="16" key="1">
    <citation type="submission" date="2006-03" db="EMBL/GenBank/DDBJ databases">
        <title>Complete sequence of Rhodopseudomonas palustris BisB18.</title>
        <authorList>
            <consortium name="US DOE Joint Genome Institute"/>
            <person name="Copeland A."/>
            <person name="Lucas S."/>
            <person name="Lapidus A."/>
            <person name="Barry K."/>
            <person name="Detter J.C."/>
            <person name="Glavina del Rio T."/>
            <person name="Hammon N."/>
            <person name="Israni S."/>
            <person name="Dalin E."/>
            <person name="Tice H."/>
            <person name="Pitluck S."/>
            <person name="Chain P."/>
            <person name="Malfatti S."/>
            <person name="Shin M."/>
            <person name="Vergez L."/>
            <person name="Schmutz J."/>
            <person name="Larimer F."/>
            <person name="Land M."/>
            <person name="Hauser L."/>
            <person name="Pelletier D.A."/>
            <person name="Kyrpides N."/>
            <person name="Anderson I."/>
            <person name="Oda Y."/>
            <person name="Harwood C.S."/>
            <person name="Richardson P."/>
        </authorList>
    </citation>
    <scope>NUCLEOTIDE SEQUENCE [LARGE SCALE GENOMIC DNA]</scope>
    <source>
        <strain evidence="16">BisB18</strain>
    </source>
</reference>
<dbReference type="GO" id="GO:0016887">
    <property type="term" value="F:ATP hydrolysis activity"/>
    <property type="evidence" value="ECO:0007669"/>
    <property type="project" value="InterPro"/>
</dbReference>
<protein>
    <submittedName>
        <fullName evidence="16">Cyclic nucleotide-binding domain (CNMP-BD) protein</fullName>
    </submittedName>
</protein>
<evidence type="ECO:0000256" key="1">
    <source>
        <dbReference type="ARBA" id="ARBA00004651"/>
    </source>
</evidence>
<dbReference type="Pfam" id="PF00027">
    <property type="entry name" value="cNMP_binding"/>
    <property type="match status" value="1"/>
</dbReference>
<dbReference type="InterPro" id="IPR000595">
    <property type="entry name" value="cNMP-bd_dom"/>
</dbReference>
<evidence type="ECO:0000256" key="7">
    <source>
        <dbReference type="ARBA" id="ARBA00022741"/>
    </source>
</evidence>
<dbReference type="PROSITE" id="PS00211">
    <property type="entry name" value="ABC_TRANSPORTER_1"/>
    <property type="match status" value="1"/>
</dbReference>
<dbReference type="PROSITE" id="PS50893">
    <property type="entry name" value="ABC_TRANSPORTER_2"/>
    <property type="match status" value="1"/>
</dbReference>
<evidence type="ECO:0000256" key="4">
    <source>
        <dbReference type="ARBA" id="ARBA00022475"/>
    </source>
</evidence>
<dbReference type="KEGG" id="rpc:RPC_3364"/>
<evidence type="ECO:0000256" key="10">
    <source>
        <dbReference type="ARBA" id="ARBA00023136"/>
    </source>
</evidence>
<dbReference type="Gene3D" id="1.20.1560.10">
    <property type="entry name" value="ABC transporter type 1, transmembrane domain"/>
    <property type="match status" value="1"/>
</dbReference>
<dbReference type="HOGENOM" id="CLU_000604_84_3_5"/>
<dbReference type="FunFam" id="3.40.50.300:FF:000221">
    <property type="entry name" value="Multidrug ABC transporter ATP-binding protein"/>
    <property type="match status" value="1"/>
</dbReference>
<dbReference type="Pfam" id="PF00664">
    <property type="entry name" value="ABC_membrane"/>
    <property type="match status" value="1"/>
</dbReference>
<dbReference type="SUPFAM" id="SSF90123">
    <property type="entry name" value="ABC transporter transmembrane region"/>
    <property type="match status" value="1"/>
</dbReference>
<keyword evidence="9 12" id="KW-1133">Transmembrane helix</keyword>
<keyword evidence="4" id="KW-1003">Cell membrane</keyword>
<dbReference type="GO" id="GO:0005524">
    <property type="term" value="F:ATP binding"/>
    <property type="evidence" value="ECO:0007669"/>
    <property type="project" value="UniProtKB-KW"/>
</dbReference>
<feature type="transmembrane region" description="Helical" evidence="12">
    <location>
        <begin position="94"/>
        <end position="115"/>
    </location>
</feature>
<dbReference type="InterPro" id="IPR003593">
    <property type="entry name" value="AAA+_ATPase"/>
</dbReference>
<evidence type="ECO:0000256" key="3">
    <source>
        <dbReference type="ARBA" id="ARBA00022448"/>
    </source>
</evidence>
<dbReference type="CDD" id="cd00038">
    <property type="entry name" value="CAP_ED"/>
    <property type="match status" value="1"/>
</dbReference>
<evidence type="ECO:0000259" key="15">
    <source>
        <dbReference type="PROSITE" id="PS50929"/>
    </source>
</evidence>
<proteinExistence type="inferred from homology"/>
<dbReference type="Gene3D" id="3.40.50.300">
    <property type="entry name" value="P-loop containing nucleotide triphosphate hydrolases"/>
    <property type="match status" value="1"/>
</dbReference>
<feature type="domain" description="ABC transmembrane type-1" evidence="15">
    <location>
        <begin position="58"/>
        <end position="340"/>
    </location>
</feature>
<dbReference type="PROSITE" id="PS50929">
    <property type="entry name" value="ABC_TM1F"/>
    <property type="match status" value="1"/>
</dbReference>
<dbReference type="SMART" id="SM00100">
    <property type="entry name" value="cNMP"/>
    <property type="match status" value="1"/>
</dbReference>
<evidence type="ECO:0000256" key="8">
    <source>
        <dbReference type="ARBA" id="ARBA00022840"/>
    </source>
</evidence>
<keyword evidence="6 12" id="KW-0812">Transmembrane</keyword>
<dbReference type="AlphaFoldDB" id="Q211N1"/>
<dbReference type="PANTHER" id="PTHR43394">
    <property type="entry name" value="ATP-DEPENDENT PERMEASE MDL1, MITOCHONDRIAL"/>
    <property type="match status" value="1"/>
</dbReference>
<evidence type="ECO:0000259" key="14">
    <source>
        <dbReference type="PROSITE" id="PS50893"/>
    </source>
</evidence>
<dbReference type="SMART" id="SM00382">
    <property type="entry name" value="AAA"/>
    <property type="match status" value="1"/>
</dbReference>
<keyword evidence="5" id="KW-0762">Sugar transport</keyword>
<feature type="transmembrane region" description="Helical" evidence="12">
    <location>
        <begin position="56"/>
        <end position="82"/>
    </location>
</feature>
<keyword evidence="7" id="KW-0547">Nucleotide-binding</keyword>
<comment type="similarity">
    <text evidence="2">Belongs to the ABC transporter superfamily.</text>
</comment>
<dbReference type="GO" id="GO:0015421">
    <property type="term" value="F:ABC-type oligopeptide transporter activity"/>
    <property type="evidence" value="ECO:0007669"/>
    <property type="project" value="TreeGrafter"/>
</dbReference>
<name>Q211N1_RHOPB</name>
<dbReference type="STRING" id="316056.RPC_3364"/>
<keyword evidence="8" id="KW-0067">ATP-binding</keyword>
<evidence type="ECO:0000256" key="5">
    <source>
        <dbReference type="ARBA" id="ARBA00022597"/>
    </source>
</evidence>
<dbReference type="SUPFAM" id="SSF52540">
    <property type="entry name" value="P-loop containing nucleoside triphosphate hydrolases"/>
    <property type="match status" value="1"/>
</dbReference>
<evidence type="ECO:0000259" key="13">
    <source>
        <dbReference type="PROSITE" id="PS50042"/>
    </source>
</evidence>
<evidence type="ECO:0000313" key="16">
    <source>
        <dbReference type="EMBL" id="ABD88905.1"/>
    </source>
</evidence>
<dbReference type="SUPFAM" id="SSF51206">
    <property type="entry name" value="cAMP-binding domain-like"/>
    <property type="match status" value="1"/>
</dbReference>
<evidence type="ECO:0000256" key="9">
    <source>
        <dbReference type="ARBA" id="ARBA00022989"/>
    </source>
</evidence>
<sequence length="772" mass="83177">MGIAGTADSASQAAAGLSAAALELKWQEASNGGPVRKGPVHLVMWVARAAAQHRVLLFWFLLANAVQILYAVTVPVLLQSLFDKGIKPSDVEAISLYLAYLTLGFLAASGFGVVLDYTLAKLGPRILNDLRERMFRKINAIDARELASSSTDEIIAHFSNDITVVEKAVIWAVPGLFSKGLMLIGSVVVAFTLDWQLAIVTLVTLIFAFWLPRGVSKRAVRYNYERGAKDARLAQIVKETLLMQRVIRIFGLRDLRSTLFAGQIGQVFTASYHQYFSSGLVGRLTSFGVSAAQLLVIGLGAVQSVDGLVSSGTIVAFITLLITIGGAAGFIGAQLPLLIQGVGGLERAQDLLAKPDAAPDPERPESIGGVVHSLQFDEVSFSYDGSSPVLDKISLTIDCPRRVMVVGPSGSGKSTILRLIENQFSPGSGHVRFNGVDLRLLGEAQVRSLISLVPQDTMLFQTSVRENIRMGKLDATDAEVEAAAKAADIHPIIMSLPDGYDTNVGEAGNKLSGGQRQRLAIARAILHNPQIMLLDEATSALDPASRVAVEATLRKVTAGRTVVSVTHDLTQCEHADLVYVVKAGRVVESGTHQALLAADGVYADLWQRSVIAGAEGAVPRDQLLDRLRKRPILKGVPADFVERLLARMTVEAVAPDTVLIEDGKPADRLIVITQGEVQQSIRLSDGTFMAVEALEAGDTIGEYAALENAEEFTRVVTRKACQLLTIDRAALRALLAEDPDIEQRIVTILAARHEAMTQYCAWQTLQQHARPQ</sequence>
<dbReference type="InterPro" id="IPR036640">
    <property type="entry name" value="ABC1_TM_sf"/>
</dbReference>
<dbReference type="PROSITE" id="PS50042">
    <property type="entry name" value="CNMP_BINDING_3"/>
    <property type="match status" value="1"/>
</dbReference>
<feature type="transmembrane region" description="Helical" evidence="12">
    <location>
        <begin position="314"/>
        <end position="339"/>
    </location>
</feature>
<dbReference type="eggNOG" id="COG1132">
    <property type="taxonomic scope" value="Bacteria"/>
</dbReference>
<dbReference type="InterPro" id="IPR039421">
    <property type="entry name" value="Type_1_exporter"/>
</dbReference>
<evidence type="ECO:0000256" key="2">
    <source>
        <dbReference type="ARBA" id="ARBA00005417"/>
    </source>
</evidence>
<feature type="transmembrane region" description="Helical" evidence="12">
    <location>
        <begin position="195"/>
        <end position="212"/>
    </location>
</feature>
<feature type="transmembrane region" description="Helical" evidence="12">
    <location>
        <begin position="168"/>
        <end position="189"/>
    </location>
</feature>
<dbReference type="InterPro" id="IPR003439">
    <property type="entry name" value="ABC_transporter-like_ATP-bd"/>
</dbReference>
<evidence type="ECO:0000256" key="6">
    <source>
        <dbReference type="ARBA" id="ARBA00022692"/>
    </source>
</evidence>
<comment type="function">
    <text evidence="11">Involved in beta-(1--&gt;2)glucan export. Transmembrane domains (TMD) form a pore in the inner membrane and the ATP-binding domain (NBD) is responsible for energy generation.</text>
</comment>
<dbReference type="EMBL" id="CP000301">
    <property type="protein sequence ID" value="ABD88905.1"/>
    <property type="molecule type" value="Genomic_DNA"/>
</dbReference>
<keyword evidence="10 12" id="KW-0472">Membrane</keyword>
<comment type="subcellular location">
    <subcellularLocation>
        <location evidence="1">Cell membrane</location>
        <topology evidence="1">Multi-pass membrane protein</topology>
    </subcellularLocation>
</comment>
<dbReference type="InterPro" id="IPR018490">
    <property type="entry name" value="cNMP-bd_dom_sf"/>
</dbReference>
<gene>
    <name evidence="16" type="ordered locus">RPC_3364</name>
</gene>
<evidence type="ECO:0000256" key="11">
    <source>
        <dbReference type="ARBA" id="ARBA00024722"/>
    </source>
</evidence>
<dbReference type="PANTHER" id="PTHR43394:SF1">
    <property type="entry name" value="ATP-BINDING CASSETTE SUB-FAMILY B MEMBER 10, MITOCHONDRIAL"/>
    <property type="match status" value="1"/>
</dbReference>
<dbReference type="GO" id="GO:0005886">
    <property type="term" value="C:plasma membrane"/>
    <property type="evidence" value="ECO:0007669"/>
    <property type="project" value="UniProtKB-SubCell"/>
</dbReference>
<keyword evidence="3" id="KW-0813">Transport</keyword>
<dbReference type="InterPro" id="IPR017871">
    <property type="entry name" value="ABC_transporter-like_CS"/>
</dbReference>
<organism evidence="16">
    <name type="scientific">Rhodopseudomonas palustris (strain BisB18)</name>
    <dbReference type="NCBI Taxonomy" id="316056"/>
    <lineage>
        <taxon>Bacteria</taxon>
        <taxon>Pseudomonadati</taxon>
        <taxon>Pseudomonadota</taxon>
        <taxon>Alphaproteobacteria</taxon>
        <taxon>Hyphomicrobiales</taxon>
        <taxon>Nitrobacteraceae</taxon>
        <taxon>Rhodopseudomonas</taxon>
    </lineage>
</organism>
<feature type="domain" description="ABC transporter" evidence="14">
    <location>
        <begin position="374"/>
        <end position="608"/>
    </location>
</feature>
<dbReference type="InterPro" id="IPR014710">
    <property type="entry name" value="RmlC-like_jellyroll"/>
</dbReference>
<dbReference type="CDD" id="cd07346">
    <property type="entry name" value="ABC_6TM_exporters"/>
    <property type="match status" value="1"/>
</dbReference>
<dbReference type="Pfam" id="PF00005">
    <property type="entry name" value="ABC_tran"/>
    <property type="match status" value="1"/>
</dbReference>